<comment type="subcellular location">
    <subcellularLocation>
        <location evidence="1">Endomembrane system</location>
        <topology evidence="1">Multi-pass membrane protein</topology>
    </subcellularLocation>
    <subcellularLocation>
        <location evidence="8">Membrane</location>
        <topology evidence="8">Multi-pass membrane protein</topology>
    </subcellularLocation>
</comment>
<proteinExistence type="inferred from homology"/>
<dbReference type="GO" id="GO:0016020">
    <property type="term" value="C:membrane"/>
    <property type="evidence" value="ECO:0007669"/>
    <property type="project" value="UniProtKB-SubCell"/>
</dbReference>
<evidence type="ECO:0000313" key="11">
    <source>
        <dbReference type="EMBL" id="APR05735.1"/>
    </source>
</evidence>
<dbReference type="AlphaFoldDB" id="A0A1H5VMB7"/>
<accession>A0A1H5VMB7</accession>
<dbReference type="InterPro" id="IPR000260">
    <property type="entry name" value="NADH4_N"/>
</dbReference>
<keyword evidence="12" id="KW-1185">Reference proteome</keyword>
<dbReference type="InterPro" id="IPR003918">
    <property type="entry name" value="NADH_UbQ_OxRdtase"/>
</dbReference>
<dbReference type="InterPro" id="IPR010227">
    <property type="entry name" value="NADH_Q_OxRdtase_chainM/4"/>
</dbReference>
<evidence type="ECO:0000256" key="5">
    <source>
        <dbReference type="ARBA" id="ARBA00022989"/>
    </source>
</evidence>
<dbReference type="NCBIfam" id="NF004501">
    <property type="entry name" value="PRK05846.1-5"/>
    <property type="match status" value="1"/>
</dbReference>
<dbReference type="InterPro" id="IPR001750">
    <property type="entry name" value="ND/Mrp_TM"/>
</dbReference>
<dbReference type="OrthoDB" id="9768329at2"/>
<evidence type="ECO:0000259" key="10">
    <source>
        <dbReference type="Pfam" id="PF01059"/>
    </source>
</evidence>
<keyword evidence="11" id="KW-0830">Ubiquinone</keyword>
<keyword evidence="4" id="KW-1278">Translocase</keyword>
<sequence length="493" mass="53721">MTDIPLLSLAIWVPIFGGLLVLATGSDRNAPLARMLAFAVAVAGFVVTIPLYTGFDASTSAMQFSELMPWVPRFNINYHLGVDGLSVLFVILNAFITILVVMAGWQVIQDKVAQYMAGFLIMSGLMNGIFSALDGVLFYVFFEASLIPLYLIIGIWGGANRVYAAIKFFLYTLLGSLLMLIALLYLFMESGGSFSILDWHQVPLAIEPQVLIFLAFLIAFGVKVPMWPVHTWLPDAHVEAPTGGSVVLAAIALKLGAYGFLRFSLPIVPDAAQQMAPLVITLSLIAVVYIGFVALVQADMKKLVAYSSISHMGFVTLGFFIFNPLGLEGALVQMISHGFVSGAMFLCIGVLYDRMHSRQIADYGGVVHTMPKFAAFFMLFAMANSGLPATSGFVGEFMVVLGAVQFNFWIGFTAAITLILGAAYSLWMYKRVVFGKIANQHVAELTDINGREFAFLAILAFCVLAMGLYPFPFTEVMHASVNELLRHVAVSKL</sequence>
<evidence type="ECO:0000256" key="8">
    <source>
        <dbReference type="RuleBase" id="RU000320"/>
    </source>
</evidence>
<keyword evidence="11" id="KW-0560">Oxidoreductase</keyword>
<evidence type="ECO:0000256" key="1">
    <source>
        <dbReference type="ARBA" id="ARBA00004127"/>
    </source>
</evidence>
<organism evidence="11 12">
    <name type="scientific">Thauera chlorobenzoica</name>
    <dbReference type="NCBI Taxonomy" id="96773"/>
    <lineage>
        <taxon>Bacteria</taxon>
        <taxon>Pseudomonadati</taxon>
        <taxon>Pseudomonadota</taxon>
        <taxon>Betaproteobacteria</taxon>
        <taxon>Rhodocyclales</taxon>
        <taxon>Zoogloeaceae</taxon>
        <taxon>Thauera</taxon>
    </lineage>
</organism>
<dbReference type="GO" id="GO:0015990">
    <property type="term" value="P:electron transport coupled proton transport"/>
    <property type="evidence" value="ECO:0007669"/>
    <property type="project" value="TreeGrafter"/>
</dbReference>
<evidence type="ECO:0000256" key="7">
    <source>
        <dbReference type="ARBA" id="ARBA00023136"/>
    </source>
</evidence>
<dbReference type="Proteomes" id="UP000185739">
    <property type="component" value="Chromosome"/>
</dbReference>
<dbReference type="GO" id="GO:0008137">
    <property type="term" value="F:NADH dehydrogenase (ubiquinone) activity"/>
    <property type="evidence" value="ECO:0007669"/>
    <property type="project" value="InterPro"/>
</dbReference>
<keyword evidence="5" id="KW-1133">Transmembrane helix</keyword>
<evidence type="ECO:0000256" key="3">
    <source>
        <dbReference type="ARBA" id="ARBA00022692"/>
    </source>
</evidence>
<dbReference type="STRING" id="96773.Tchl_2919"/>
<reference evidence="11 12" key="1">
    <citation type="submission" date="2016-12" db="EMBL/GenBank/DDBJ databases">
        <title>Complete genome sequence of Thauera chlorobenzoica, a Betaproteobacterium degrading haloaromatics anaerobically to CO2 and halides.</title>
        <authorList>
            <person name="Goris T."/>
            <person name="Mergelsberg M."/>
            <person name="Boll M."/>
        </authorList>
    </citation>
    <scope>NUCLEOTIDE SEQUENCE [LARGE SCALE GENOMIC DNA]</scope>
    <source>
        <strain evidence="11 12">3CB1</strain>
    </source>
</reference>
<dbReference type="EC" id="1.6.5.3" evidence="11"/>
<dbReference type="GO" id="GO:0003954">
    <property type="term" value="F:NADH dehydrogenase activity"/>
    <property type="evidence" value="ECO:0007669"/>
    <property type="project" value="TreeGrafter"/>
</dbReference>
<keyword evidence="7" id="KW-0472">Membrane</keyword>
<dbReference type="NCBIfam" id="NF004499">
    <property type="entry name" value="PRK05846.1-3"/>
    <property type="match status" value="1"/>
</dbReference>
<gene>
    <name evidence="11" type="ORF">Tchl_2919</name>
</gene>
<evidence type="ECO:0000259" key="9">
    <source>
        <dbReference type="Pfam" id="PF00361"/>
    </source>
</evidence>
<dbReference type="GO" id="GO:0042773">
    <property type="term" value="P:ATP synthesis coupled electron transport"/>
    <property type="evidence" value="ECO:0007669"/>
    <property type="project" value="InterPro"/>
</dbReference>
<dbReference type="Pfam" id="PF01059">
    <property type="entry name" value="Oxidored_q5_N"/>
    <property type="match status" value="1"/>
</dbReference>
<evidence type="ECO:0000313" key="12">
    <source>
        <dbReference type="Proteomes" id="UP000185739"/>
    </source>
</evidence>
<dbReference type="NCBIfam" id="TIGR01972">
    <property type="entry name" value="NDH_I_M"/>
    <property type="match status" value="1"/>
</dbReference>
<dbReference type="KEGG" id="tcl:Tchl_2919"/>
<dbReference type="GO" id="GO:0048039">
    <property type="term" value="F:ubiquinone binding"/>
    <property type="evidence" value="ECO:0007669"/>
    <property type="project" value="TreeGrafter"/>
</dbReference>
<evidence type="ECO:0000256" key="4">
    <source>
        <dbReference type="ARBA" id="ARBA00022967"/>
    </source>
</evidence>
<protein>
    <submittedName>
        <fullName evidence="11">NADH-ubiquinone oxidoreductase chain M</fullName>
        <ecNumber evidence="11">1.6.5.3</ecNumber>
    </submittedName>
</protein>
<comment type="similarity">
    <text evidence="2">Belongs to the complex I subunit 4 family.</text>
</comment>
<dbReference type="GO" id="GO:0012505">
    <property type="term" value="C:endomembrane system"/>
    <property type="evidence" value="ECO:0007669"/>
    <property type="project" value="UniProtKB-SubCell"/>
</dbReference>
<evidence type="ECO:0000256" key="6">
    <source>
        <dbReference type="ARBA" id="ARBA00023027"/>
    </source>
</evidence>
<dbReference type="EMBL" id="CP018839">
    <property type="protein sequence ID" value="APR05735.1"/>
    <property type="molecule type" value="Genomic_DNA"/>
</dbReference>
<dbReference type="PANTHER" id="PTHR43507:SF1">
    <property type="entry name" value="NADH-UBIQUINONE OXIDOREDUCTASE CHAIN 4"/>
    <property type="match status" value="1"/>
</dbReference>
<dbReference type="RefSeq" id="WP_075149052.1">
    <property type="nucleotide sequence ID" value="NZ_CP018839.1"/>
</dbReference>
<evidence type="ECO:0000256" key="2">
    <source>
        <dbReference type="ARBA" id="ARBA00009025"/>
    </source>
</evidence>
<keyword evidence="3 8" id="KW-0812">Transmembrane</keyword>
<dbReference type="Pfam" id="PF00361">
    <property type="entry name" value="Proton_antipo_M"/>
    <property type="match status" value="1"/>
</dbReference>
<name>A0A1H5VMB7_9RHOO</name>
<feature type="domain" description="NADH:ubiquinone oxidoreductase chain 4 N-terminal" evidence="10">
    <location>
        <begin position="64"/>
        <end position="126"/>
    </location>
</feature>
<keyword evidence="6" id="KW-0520">NAD</keyword>
<dbReference type="PANTHER" id="PTHR43507">
    <property type="entry name" value="NADH-UBIQUINONE OXIDOREDUCTASE CHAIN 4"/>
    <property type="match status" value="1"/>
</dbReference>
<feature type="domain" description="NADH:quinone oxidoreductase/Mrp antiporter transmembrane" evidence="9">
    <location>
        <begin position="134"/>
        <end position="417"/>
    </location>
</feature>
<dbReference type="PRINTS" id="PR01437">
    <property type="entry name" value="NUOXDRDTASE4"/>
</dbReference>